<reference evidence="2 3" key="1">
    <citation type="submission" date="2014-10" db="EMBL/GenBank/DDBJ databases">
        <title>Genome sequence of Micropolyspora internatus JCM3315.</title>
        <authorList>
            <person name="Shin S.-K."/>
            <person name="Yi H."/>
        </authorList>
    </citation>
    <scope>NUCLEOTIDE SEQUENCE [LARGE SCALE GENOMIC DNA]</scope>
    <source>
        <strain evidence="2 3">JCM 3315</strain>
    </source>
</reference>
<evidence type="ECO:0000313" key="3">
    <source>
        <dbReference type="Proteomes" id="UP000030848"/>
    </source>
</evidence>
<accession>A0A837D3J8</accession>
<name>A0A837D3J8_9PSEU</name>
<sequence>MYVTERTRRPGPARDLWEREGPGSTTGHIGWKASFRA</sequence>
<dbReference type="AlphaFoldDB" id="A0A837D3J8"/>
<dbReference type="EMBL" id="JRZE01000008">
    <property type="protein sequence ID" value="KHF42142.1"/>
    <property type="molecule type" value="Genomic_DNA"/>
</dbReference>
<evidence type="ECO:0000313" key="2">
    <source>
        <dbReference type="EMBL" id="KHF42142.1"/>
    </source>
</evidence>
<comment type="caution">
    <text evidence="2">The sequence shown here is derived from an EMBL/GenBank/DDBJ whole genome shotgun (WGS) entry which is preliminary data.</text>
</comment>
<protein>
    <submittedName>
        <fullName evidence="2">Uncharacterized protein</fullName>
    </submittedName>
</protein>
<evidence type="ECO:0000256" key="1">
    <source>
        <dbReference type="SAM" id="MobiDB-lite"/>
    </source>
</evidence>
<proteinExistence type="predicted"/>
<organism evidence="2 3">
    <name type="scientific">Saccharomonospora viridis</name>
    <dbReference type="NCBI Taxonomy" id="1852"/>
    <lineage>
        <taxon>Bacteria</taxon>
        <taxon>Bacillati</taxon>
        <taxon>Actinomycetota</taxon>
        <taxon>Actinomycetes</taxon>
        <taxon>Pseudonocardiales</taxon>
        <taxon>Pseudonocardiaceae</taxon>
        <taxon>Saccharomonospora</taxon>
    </lineage>
</organism>
<gene>
    <name evidence="2" type="ORF">MINT15_39480</name>
</gene>
<feature type="region of interest" description="Disordered" evidence="1">
    <location>
        <begin position="1"/>
        <end position="37"/>
    </location>
</feature>
<dbReference type="Proteomes" id="UP000030848">
    <property type="component" value="Unassembled WGS sequence"/>
</dbReference>